<dbReference type="GO" id="GO:0003677">
    <property type="term" value="F:DNA binding"/>
    <property type="evidence" value="ECO:0007669"/>
    <property type="project" value="InterPro"/>
</dbReference>
<feature type="binding site" evidence="5">
    <location>
        <begin position="221"/>
        <end position="228"/>
    </location>
    <ligand>
        <name>ATP</name>
        <dbReference type="ChEBI" id="CHEBI:30616"/>
    </ligand>
</feature>
<gene>
    <name evidence="7" type="primary">helD_3</name>
    <name evidence="7" type="ORF">CLTHE_20880</name>
</gene>
<keyword evidence="1 5" id="KW-0547">Nucleotide-binding</keyword>
<reference evidence="7 8" key="1">
    <citation type="submission" date="2016-02" db="EMBL/GenBank/DDBJ databases">
        <title>Genome sequence of Clostridium thermobutyricum DSM 4928.</title>
        <authorList>
            <person name="Poehlein A."/>
            <person name="Daniel R."/>
        </authorList>
    </citation>
    <scope>NUCLEOTIDE SEQUENCE [LARGE SCALE GENOMIC DNA]</scope>
    <source>
        <strain evidence="7 8">DSM 4928</strain>
    </source>
</reference>
<evidence type="ECO:0000313" key="7">
    <source>
        <dbReference type="EMBL" id="OPX47228.1"/>
    </source>
</evidence>
<dbReference type="EC" id="3.6.4.12" evidence="7"/>
<evidence type="ECO:0000313" key="8">
    <source>
        <dbReference type="Proteomes" id="UP000191448"/>
    </source>
</evidence>
<dbReference type="InterPro" id="IPR027785">
    <property type="entry name" value="UvrD-like_helicase_C"/>
</dbReference>
<evidence type="ECO:0000256" key="2">
    <source>
        <dbReference type="ARBA" id="ARBA00022801"/>
    </source>
</evidence>
<evidence type="ECO:0000256" key="4">
    <source>
        <dbReference type="ARBA" id="ARBA00022840"/>
    </source>
</evidence>
<evidence type="ECO:0000256" key="1">
    <source>
        <dbReference type="ARBA" id="ARBA00022741"/>
    </source>
</evidence>
<sequence>MTVGISKQDEILYLNKTLDTIKELLDKFGDSSYERSNDIKSDRRLLWDSIKELDEIEVQHFNQNLAMQEKLYLNNIEKIKTLRNQLNSPYFARIDFKEEGESPESIYIGIASVIKDDFDFLVLDWRSPISNMFYDYEMGPASYTTPNGEIKGEIVLNRQYNIKNGEIKFIHESNSSIHDEALLSVLGSNTSDKMKNIVSSIQKKQNEIIRNDKTKVLLIQGVAGSGKTSIAMHRAAFLLYKYRKTLKAENILIFSPNDVFSEYISDVLPGLGESNISETTLEDFYKSFLPSIYNYEKKNDYLEYIYSEDTKEKALREKAMKFKNSIEFSNILEDFANNLPNMLIQFKDIIFDNKVIISKKKVSEVFLNKFKNVSFIDRIESLKGNLFAQVETKYFVQAKNKNASDFGYNPFDHGNNIQSYLKEEVSKQVDTMIETINPVTIYNYLWRDISKYTKLNVEEISDFTIKNIQNMNILFEDIIPILYLRMHMDGFKNYKNIKHLIIDECQDYSPLFYKLISKSFRNATFTILGDINQKISNDTNIDKKEDIEVIFGEDNTQIVSLTKSYRSTFNITEFSKNILEFGEPIEGVERQGMEPQVLENVNIEETILEKIKEIKESGFESIAIIPKTAEKSKELFNLLKDKIEDLNLIIDDNSHYSKGISIIPSYIAKGLEFDSVIVPDCDKTYSKDSERNLLYTVCTRALHSLYLLSSSEKSILL</sequence>
<dbReference type="GO" id="GO:0016787">
    <property type="term" value="F:hydrolase activity"/>
    <property type="evidence" value="ECO:0007669"/>
    <property type="project" value="UniProtKB-UniRule"/>
</dbReference>
<feature type="domain" description="UvrD-like helicase ATP-binding" evidence="6">
    <location>
        <begin position="200"/>
        <end position="568"/>
    </location>
</feature>
<dbReference type="GO" id="GO:0043138">
    <property type="term" value="F:3'-5' DNA helicase activity"/>
    <property type="evidence" value="ECO:0007669"/>
    <property type="project" value="TreeGrafter"/>
</dbReference>
<evidence type="ECO:0000256" key="3">
    <source>
        <dbReference type="ARBA" id="ARBA00022806"/>
    </source>
</evidence>
<dbReference type="SUPFAM" id="SSF52540">
    <property type="entry name" value="P-loop containing nucleoside triphosphate hydrolases"/>
    <property type="match status" value="1"/>
</dbReference>
<dbReference type="InterPro" id="IPR000212">
    <property type="entry name" value="DNA_helicase_UvrD/REP"/>
</dbReference>
<dbReference type="OrthoDB" id="9787585at2"/>
<evidence type="ECO:0000256" key="5">
    <source>
        <dbReference type="PROSITE-ProRule" id="PRU00560"/>
    </source>
</evidence>
<keyword evidence="2 5" id="KW-0378">Hydrolase</keyword>
<keyword evidence="3 5" id="KW-0347">Helicase</keyword>
<comment type="caution">
    <text evidence="7">The sequence shown here is derived from an EMBL/GenBank/DDBJ whole genome shotgun (WGS) entry which is preliminary data.</text>
</comment>
<dbReference type="PROSITE" id="PS51198">
    <property type="entry name" value="UVRD_HELICASE_ATP_BIND"/>
    <property type="match status" value="1"/>
</dbReference>
<dbReference type="GO" id="GO:0005524">
    <property type="term" value="F:ATP binding"/>
    <property type="evidence" value="ECO:0007669"/>
    <property type="project" value="UniProtKB-UniRule"/>
</dbReference>
<dbReference type="AlphaFoldDB" id="A0A1V4STP2"/>
<dbReference type="GO" id="GO:0005829">
    <property type="term" value="C:cytosol"/>
    <property type="evidence" value="ECO:0007669"/>
    <property type="project" value="TreeGrafter"/>
</dbReference>
<dbReference type="InterPro" id="IPR027417">
    <property type="entry name" value="P-loop_NTPase"/>
</dbReference>
<dbReference type="Pfam" id="PF13538">
    <property type="entry name" value="UvrD_C_2"/>
    <property type="match status" value="1"/>
</dbReference>
<accession>A0A1V4STP2</accession>
<dbReference type="EMBL" id="LTAY01000052">
    <property type="protein sequence ID" value="OPX47228.1"/>
    <property type="molecule type" value="Genomic_DNA"/>
</dbReference>
<dbReference type="Gene3D" id="3.40.50.300">
    <property type="entry name" value="P-loop containing nucleotide triphosphate hydrolases"/>
    <property type="match status" value="3"/>
</dbReference>
<dbReference type="GO" id="GO:0000725">
    <property type="term" value="P:recombinational repair"/>
    <property type="evidence" value="ECO:0007669"/>
    <property type="project" value="TreeGrafter"/>
</dbReference>
<dbReference type="InterPro" id="IPR014016">
    <property type="entry name" value="UvrD-like_ATP-bd"/>
</dbReference>
<proteinExistence type="predicted"/>
<keyword evidence="4 5" id="KW-0067">ATP-binding</keyword>
<evidence type="ECO:0000259" key="6">
    <source>
        <dbReference type="PROSITE" id="PS51198"/>
    </source>
</evidence>
<dbReference type="PANTHER" id="PTHR11070:SF17">
    <property type="entry name" value="DNA HELICASE IV"/>
    <property type="match status" value="1"/>
</dbReference>
<dbReference type="PANTHER" id="PTHR11070">
    <property type="entry name" value="UVRD / RECB / PCRA DNA HELICASE FAMILY MEMBER"/>
    <property type="match status" value="1"/>
</dbReference>
<name>A0A1V4STP2_9CLOT</name>
<dbReference type="RefSeq" id="WP_080023304.1">
    <property type="nucleotide sequence ID" value="NZ_LTAY01000052.1"/>
</dbReference>
<protein>
    <submittedName>
        <fullName evidence="7">Helicase IV</fullName>
        <ecNumber evidence="7">3.6.4.12</ecNumber>
    </submittedName>
</protein>
<dbReference type="Proteomes" id="UP000191448">
    <property type="component" value="Unassembled WGS sequence"/>
</dbReference>
<dbReference type="Pfam" id="PF00580">
    <property type="entry name" value="UvrD-helicase"/>
    <property type="match status" value="1"/>
</dbReference>
<organism evidence="7 8">
    <name type="scientific">Clostridium thermobutyricum DSM 4928</name>
    <dbReference type="NCBI Taxonomy" id="1121339"/>
    <lineage>
        <taxon>Bacteria</taxon>
        <taxon>Bacillati</taxon>
        <taxon>Bacillota</taxon>
        <taxon>Clostridia</taxon>
        <taxon>Eubacteriales</taxon>
        <taxon>Clostridiaceae</taxon>
        <taxon>Clostridium</taxon>
    </lineage>
</organism>